<dbReference type="EMBL" id="FKLO01000080">
    <property type="protein sequence ID" value="SAM71762.1"/>
    <property type="molecule type" value="Genomic_DNA"/>
</dbReference>
<keyword evidence="1" id="KW-0805">Transcription regulation</keyword>
<dbReference type="Gene3D" id="1.10.260.40">
    <property type="entry name" value="lambda repressor-like DNA-binding domains"/>
    <property type="match status" value="1"/>
</dbReference>
<feature type="domain" description="HTH cro/C1-type" evidence="4">
    <location>
        <begin position="29"/>
        <end position="85"/>
    </location>
</feature>
<dbReference type="PROSITE" id="PS50943">
    <property type="entry name" value="HTH_CROC1"/>
    <property type="match status" value="1"/>
</dbReference>
<evidence type="ECO:0000256" key="1">
    <source>
        <dbReference type="ARBA" id="ARBA00023015"/>
    </source>
</evidence>
<organism evidence="5 6">
    <name type="scientific">Cardiobacterium hominis</name>
    <dbReference type="NCBI Taxonomy" id="2718"/>
    <lineage>
        <taxon>Bacteria</taxon>
        <taxon>Pseudomonadati</taxon>
        <taxon>Pseudomonadota</taxon>
        <taxon>Gammaproteobacteria</taxon>
        <taxon>Cardiobacteriales</taxon>
        <taxon>Cardiobacteriaceae</taxon>
        <taxon>Cardiobacterium</taxon>
    </lineage>
</organism>
<keyword evidence="2" id="KW-0238">DNA-binding</keyword>
<keyword evidence="3" id="KW-0804">Transcription</keyword>
<evidence type="ECO:0000256" key="3">
    <source>
        <dbReference type="ARBA" id="ARBA00023163"/>
    </source>
</evidence>
<protein>
    <submittedName>
        <fullName evidence="5">Putative transcriptional regulator</fullName>
    </submittedName>
</protein>
<dbReference type="CDD" id="cd00093">
    <property type="entry name" value="HTH_XRE"/>
    <property type="match status" value="1"/>
</dbReference>
<reference evidence="6" key="1">
    <citation type="submission" date="2016-04" db="EMBL/GenBank/DDBJ databases">
        <authorList>
            <person name="Tagini F."/>
        </authorList>
    </citation>
    <scope>NUCLEOTIDE SEQUENCE [LARGE SCALE GENOMIC DNA]</scope>
    <source>
        <strain evidence="6">CHUV0807</strain>
    </source>
</reference>
<gene>
    <name evidence="5" type="ORF">CHUV0807_2376</name>
</gene>
<dbReference type="SUPFAM" id="SSF47413">
    <property type="entry name" value="lambda repressor-like DNA-binding domains"/>
    <property type="match status" value="1"/>
</dbReference>
<dbReference type="InterPro" id="IPR001387">
    <property type="entry name" value="Cro/C1-type_HTH"/>
</dbReference>
<dbReference type="Proteomes" id="UP000190837">
    <property type="component" value="Unassembled WGS sequence"/>
</dbReference>
<dbReference type="Pfam" id="PF01381">
    <property type="entry name" value="HTH_3"/>
    <property type="match status" value="1"/>
</dbReference>
<dbReference type="SMART" id="SM00530">
    <property type="entry name" value="HTH_XRE"/>
    <property type="match status" value="1"/>
</dbReference>
<dbReference type="Pfam" id="PF00717">
    <property type="entry name" value="Peptidase_S24"/>
    <property type="match status" value="1"/>
</dbReference>
<evidence type="ECO:0000313" key="6">
    <source>
        <dbReference type="Proteomes" id="UP000190837"/>
    </source>
</evidence>
<dbReference type="GO" id="GO:0003677">
    <property type="term" value="F:DNA binding"/>
    <property type="evidence" value="ECO:0007669"/>
    <property type="project" value="UniProtKB-KW"/>
</dbReference>
<name>A0A1C3H797_9GAMM</name>
<accession>A0A1C3H797</accession>
<dbReference type="RefSeq" id="WP_079542138.1">
    <property type="nucleotide sequence ID" value="NZ_FKLO01000080.1"/>
</dbReference>
<dbReference type="PANTHER" id="PTHR40661">
    <property type="match status" value="1"/>
</dbReference>
<dbReference type="PANTHER" id="PTHR40661:SF3">
    <property type="entry name" value="FELS-1 PROPHAGE TRANSCRIPTIONAL REGULATOR"/>
    <property type="match status" value="1"/>
</dbReference>
<dbReference type="SUPFAM" id="SSF51306">
    <property type="entry name" value="LexA/Signal peptidase"/>
    <property type="match status" value="1"/>
</dbReference>
<proteinExistence type="predicted"/>
<dbReference type="InterPro" id="IPR039418">
    <property type="entry name" value="LexA-like"/>
</dbReference>
<evidence type="ECO:0000259" key="4">
    <source>
        <dbReference type="PROSITE" id="PS50943"/>
    </source>
</evidence>
<dbReference type="InterPro" id="IPR036286">
    <property type="entry name" value="LexA/Signal_pep-like_sf"/>
</dbReference>
<sequence length="243" mass="26888">MKNFTVEGKELLNGSEQGRFTKEAVGERLRDARNAANLTLKEVAAIDGIGISRNALQQWETGATEASIAAVYRLAQVYQADPLVLLSGERRATVPVQASNDDYYYIPAYEIEASAGHGAFTEGATTPAKHLAFRKDWVHDRRLSPSSLSAIFTRGDSMEPTIPDGATILVDSSRIEPLDGKIYVIRIDDRLWVKRVQWILGGGLRLISDNRIYSDIDVSKADLEHADVQICGQVVYVSYDFPE</sequence>
<dbReference type="AlphaFoldDB" id="A0A1C3H797"/>
<dbReference type="CDD" id="cd06529">
    <property type="entry name" value="S24_LexA-like"/>
    <property type="match status" value="1"/>
</dbReference>
<dbReference type="Gene3D" id="2.10.109.10">
    <property type="entry name" value="Umud Fragment, subunit A"/>
    <property type="match status" value="1"/>
</dbReference>
<evidence type="ECO:0000256" key="2">
    <source>
        <dbReference type="ARBA" id="ARBA00023125"/>
    </source>
</evidence>
<dbReference type="InterPro" id="IPR010982">
    <property type="entry name" value="Lambda_DNA-bd_dom_sf"/>
</dbReference>
<evidence type="ECO:0000313" key="5">
    <source>
        <dbReference type="EMBL" id="SAM71762.1"/>
    </source>
</evidence>
<dbReference type="InterPro" id="IPR015927">
    <property type="entry name" value="Peptidase_S24_S26A/B/C"/>
</dbReference>